<evidence type="ECO:0000256" key="4">
    <source>
        <dbReference type="ARBA" id="ARBA00022679"/>
    </source>
</evidence>
<reference evidence="17 18" key="1">
    <citation type="submission" date="2015-06" db="EMBL/GenBank/DDBJ databases">
        <title>Prevotella sp. 109, sp. nov., a novel member of the family Prevotellaceae isolated from human faeces.</title>
        <authorList>
            <person name="Shkoporov A.N."/>
            <person name="Chaplin A.V."/>
            <person name="Kafarskaia L.I."/>
            <person name="Efimov B.A."/>
        </authorList>
    </citation>
    <scope>NUCLEOTIDE SEQUENCE [LARGE SCALE GENOMIC DNA]</scope>
    <source>
        <strain evidence="17 18">109</strain>
    </source>
</reference>
<dbReference type="InterPro" id="IPR018062">
    <property type="entry name" value="HTH_AraC-typ_CS"/>
</dbReference>
<evidence type="ECO:0000259" key="15">
    <source>
        <dbReference type="PROSITE" id="PS50109"/>
    </source>
</evidence>
<dbReference type="Gene3D" id="2.60.40.10">
    <property type="entry name" value="Immunoglobulins"/>
    <property type="match status" value="1"/>
</dbReference>
<evidence type="ECO:0000256" key="3">
    <source>
        <dbReference type="ARBA" id="ARBA00022553"/>
    </source>
</evidence>
<evidence type="ECO:0000256" key="6">
    <source>
        <dbReference type="ARBA" id="ARBA00022777"/>
    </source>
</evidence>
<dbReference type="CDD" id="cd00156">
    <property type="entry name" value="REC"/>
    <property type="match status" value="1"/>
</dbReference>
<evidence type="ECO:0000256" key="11">
    <source>
        <dbReference type="ARBA" id="ARBA00023163"/>
    </source>
</evidence>
<sequence length="1303" mass="149122">MKNFKLAIYFIIYLCVSLLAIADSGSHLYTSERLASNKTTCIIQDKYGFIWIGTEYGLNKFDGYRFTHYLTDINDSTSIISNDITSFLVDKKGQFWIGSEKGLMKYNYKTNDFKRYHCPDGNTPRIETILEMSNGDILIATAGYGLYKISKGTDKIIKDNSFWKSHNDDYKSRIFEDDMGNIWQNSHLPIITRIILNKEKVPVQFKDFKLSHGPAISFIKNGAKSFYIVCMYGILEYRYKDGTIHDAGFDMSELNRTVSIRKAILDSNGNILIGTSGKGMMIIPRNSRKLISYKDKNSTFDLSTANVNNMYEDKDKNIWISCYKKGIYMISQKKDAFNSWTFSQHNYLLGSSVSSIAPGHNGDIFVTIQKTGVYKFDKNGNITSHPTSPAGANTIYKDKQGNYWLCSETTLYSYNPYTGEYHQKAKYDGWGLNYITDDGKGILYICNYSKGLCVYNTQNCSTIQFSMRDKDKGKGVLCNDWIKTLYIDRDGLLWIGTTNGISVMDTKSFNFNVIKDKRFKNIQCLSVNETADGKILLGTNTGLYVYNKKKHTLYTFPNSPKQLQNNFIYSIVFDHNNDIWMSTAMGIWQYNHKQKTFISHIRGNGLATKEYIGGAAAHFSDDRIVFGIDDGITVFYPKDIKNTKMELGQIYLTNFILDGKEMSCFSDKFVVPYDENTFSLEFSLLNFKYTDEITFQYKINDNENWISIPEGTNAISFNKLKPGKYEIEVRATANGAVSKSTKKVTIKVLSPWYASTLAWIIYIMVIATGIYLYARNYKRRKNEELEETKMRFLINATHDIRSPLTLILGPLNKLKSRLTDAESLNDIKTIDRNAQRLLLLVNQILDIRKIDKKQMHLHCEKTEMATYINDVCARFRYNADQHNIIFNFEHEAGSCYAWIDKINFDKIISNLLSNAFKFTPDGGSITIRLKEDEQHITIDVLDTGMGFKNKNTDKLFERFYQEPNSRGISLEGTGIGLNLSRTLTEMHGGTIKAANRTDNVQGAQITISIPKGNSHLKPEEIISPEDDNSNSMLSKKPTYTNCRMMVVDDDAEMRQYIKNEMSEWYKVDTFPNGVEALDALLKEHYDIVVSDIMMPEMDGVTLLKKIKTNSRINDIPVILLTSKSDVADRLESFKKGADAFLAKPFNMSELHILTDNLISNVRRLRGKYSGAQEQKDKIEQIEVKGNNDQLMNRIMKSINEHISDPDFNVESLAEDVGISRAQLHRKMKEITGISTGEFIRNLRLEQAARLIREQKINVTQVAYAVGFNNQTHFSTVFRKRYGMSPTEYAKKEHNENTEQKQES</sequence>
<dbReference type="Pfam" id="PF00072">
    <property type="entry name" value="Response_reg"/>
    <property type="match status" value="1"/>
</dbReference>
<feature type="modified residue" description="4-aspartylphosphate" evidence="12">
    <location>
        <position position="1091"/>
    </location>
</feature>
<dbReference type="GO" id="GO:0043565">
    <property type="term" value="F:sequence-specific DNA binding"/>
    <property type="evidence" value="ECO:0007669"/>
    <property type="project" value="InterPro"/>
</dbReference>
<dbReference type="CDD" id="cd00082">
    <property type="entry name" value="HisKA"/>
    <property type="match status" value="1"/>
</dbReference>
<dbReference type="FunFam" id="3.30.565.10:FF:000037">
    <property type="entry name" value="Hybrid sensor histidine kinase/response regulator"/>
    <property type="match status" value="1"/>
</dbReference>
<dbReference type="InterPro" id="IPR011123">
    <property type="entry name" value="Y_Y_Y"/>
</dbReference>
<comment type="catalytic activity">
    <reaction evidence="1">
        <text>ATP + protein L-histidine = ADP + protein N-phospho-L-histidine.</text>
        <dbReference type="EC" id="2.7.13.3"/>
    </reaction>
</comment>
<dbReference type="InterPro" id="IPR011006">
    <property type="entry name" value="CheY-like_superfamily"/>
</dbReference>
<feature type="transmembrane region" description="Helical" evidence="13">
    <location>
        <begin position="752"/>
        <end position="774"/>
    </location>
</feature>
<keyword evidence="11" id="KW-0804">Transcription</keyword>
<evidence type="ECO:0000313" key="17">
    <source>
        <dbReference type="EMBL" id="KOO69154.1"/>
    </source>
</evidence>
<keyword evidence="5" id="KW-0547">Nucleotide-binding</keyword>
<dbReference type="PROSITE" id="PS50109">
    <property type="entry name" value="HIS_KIN"/>
    <property type="match status" value="1"/>
</dbReference>
<dbReference type="Pfam" id="PF12833">
    <property type="entry name" value="HTH_18"/>
    <property type="match status" value="1"/>
</dbReference>
<dbReference type="GO" id="GO:0003700">
    <property type="term" value="F:DNA-binding transcription factor activity"/>
    <property type="evidence" value="ECO:0007669"/>
    <property type="project" value="InterPro"/>
</dbReference>
<keyword evidence="10" id="KW-0238">DNA-binding</keyword>
<dbReference type="InterPro" id="IPR036097">
    <property type="entry name" value="HisK_dim/P_sf"/>
</dbReference>
<dbReference type="InterPro" id="IPR009057">
    <property type="entry name" value="Homeodomain-like_sf"/>
</dbReference>
<evidence type="ECO:0000256" key="5">
    <source>
        <dbReference type="ARBA" id="ARBA00022741"/>
    </source>
</evidence>
<accession>A0A8E1URM5</accession>
<dbReference type="SMART" id="SM00388">
    <property type="entry name" value="HisKA"/>
    <property type="match status" value="1"/>
</dbReference>
<keyword evidence="8" id="KW-0902">Two-component regulatory system</keyword>
<dbReference type="InterPro" id="IPR011110">
    <property type="entry name" value="Reg_prop"/>
</dbReference>
<dbReference type="Pfam" id="PF00512">
    <property type="entry name" value="HisKA"/>
    <property type="match status" value="1"/>
</dbReference>
<dbReference type="Gene3D" id="3.30.565.10">
    <property type="entry name" value="Histidine kinase-like ATPase, C-terminal domain"/>
    <property type="match status" value="1"/>
</dbReference>
<dbReference type="InterPro" id="IPR003661">
    <property type="entry name" value="HisK_dim/P_dom"/>
</dbReference>
<dbReference type="Gene3D" id="1.10.287.130">
    <property type="match status" value="1"/>
</dbReference>
<keyword evidence="3 12" id="KW-0597">Phosphoprotein</keyword>
<organism evidence="17 18">
    <name type="scientific">Xylanibacter rarus</name>
    <dbReference type="NCBI Taxonomy" id="1676614"/>
    <lineage>
        <taxon>Bacteria</taxon>
        <taxon>Pseudomonadati</taxon>
        <taxon>Bacteroidota</taxon>
        <taxon>Bacteroidia</taxon>
        <taxon>Bacteroidales</taxon>
        <taxon>Prevotellaceae</taxon>
        <taxon>Xylanibacter</taxon>
    </lineage>
</organism>
<dbReference type="InterPro" id="IPR018060">
    <property type="entry name" value="HTH_AraC"/>
</dbReference>
<dbReference type="InterPro" id="IPR001789">
    <property type="entry name" value="Sig_transdc_resp-reg_receiver"/>
</dbReference>
<dbReference type="SUPFAM" id="SSF63829">
    <property type="entry name" value="Calcium-dependent phosphotriesterase"/>
    <property type="match status" value="3"/>
</dbReference>
<dbReference type="SMART" id="SM00387">
    <property type="entry name" value="HATPase_c"/>
    <property type="match status" value="1"/>
</dbReference>
<dbReference type="InterPro" id="IPR003594">
    <property type="entry name" value="HATPase_dom"/>
</dbReference>
<evidence type="ECO:0000256" key="7">
    <source>
        <dbReference type="ARBA" id="ARBA00022840"/>
    </source>
</evidence>
<dbReference type="SUPFAM" id="SSF52172">
    <property type="entry name" value="CheY-like"/>
    <property type="match status" value="1"/>
</dbReference>
<feature type="domain" description="Response regulatory" evidence="16">
    <location>
        <begin position="1043"/>
        <end position="1158"/>
    </location>
</feature>
<dbReference type="SMART" id="SM00342">
    <property type="entry name" value="HTH_ARAC"/>
    <property type="match status" value="1"/>
</dbReference>
<gene>
    <name evidence="17" type="ORF">ACU52_04605</name>
</gene>
<comment type="caution">
    <text evidence="17">The sequence shown here is derived from an EMBL/GenBank/DDBJ whole genome shotgun (WGS) entry which is preliminary data.</text>
</comment>
<dbReference type="GO" id="GO:0005524">
    <property type="term" value="F:ATP binding"/>
    <property type="evidence" value="ECO:0007669"/>
    <property type="project" value="UniProtKB-KW"/>
</dbReference>
<dbReference type="PRINTS" id="PR00344">
    <property type="entry name" value="BCTRLSENSOR"/>
</dbReference>
<dbReference type="Gene3D" id="3.40.50.2300">
    <property type="match status" value="1"/>
</dbReference>
<dbReference type="SUPFAM" id="SSF46689">
    <property type="entry name" value="Homeodomain-like"/>
    <property type="match status" value="2"/>
</dbReference>
<evidence type="ECO:0000256" key="1">
    <source>
        <dbReference type="ARBA" id="ARBA00000085"/>
    </source>
</evidence>
<dbReference type="InterPro" id="IPR005467">
    <property type="entry name" value="His_kinase_dom"/>
</dbReference>
<keyword evidence="13" id="KW-0472">Membrane</keyword>
<dbReference type="Pfam" id="PF07494">
    <property type="entry name" value="Reg_prop"/>
    <property type="match status" value="5"/>
</dbReference>
<evidence type="ECO:0000259" key="16">
    <source>
        <dbReference type="PROSITE" id="PS50110"/>
    </source>
</evidence>
<evidence type="ECO:0000256" key="8">
    <source>
        <dbReference type="ARBA" id="ARBA00023012"/>
    </source>
</evidence>
<dbReference type="RefSeq" id="WP_053397924.1">
    <property type="nucleotide sequence ID" value="NZ_LFQU01000005.1"/>
</dbReference>
<dbReference type="PROSITE" id="PS01124">
    <property type="entry name" value="HTH_ARAC_FAMILY_2"/>
    <property type="match status" value="1"/>
</dbReference>
<keyword evidence="13" id="KW-1133">Transmembrane helix</keyword>
<dbReference type="InterPro" id="IPR036890">
    <property type="entry name" value="HATPase_C_sf"/>
</dbReference>
<keyword evidence="13" id="KW-0812">Transmembrane</keyword>
<evidence type="ECO:0000313" key="18">
    <source>
        <dbReference type="Proteomes" id="UP000036951"/>
    </source>
</evidence>
<evidence type="ECO:0000256" key="13">
    <source>
        <dbReference type="SAM" id="Phobius"/>
    </source>
</evidence>
<dbReference type="Pfam" id="PF07495">
    <property type="entry name" value="Y_Y_Y"/>
    <property type="match status" value="1"/>
</dbReference>
<dbReference type="Gene3D" id="1.10.10.60">
    <property type="entry name" value="Homeodomain-like"/>
    <property type="match status" value="1"/>
</dbReference>
<dbReference type="SUPFAM" id="SSF55874">
    <property type="entry name" value="ATPase domain of HSP90 chaperone/DNA topoisomerase II/histidine kinase"/>
    <property type="match status" value="1"/>
</dbReference>
<proteinExistence type="predicted"/>
<dbReference type="Pfam" id="PF02518">
    <property type="entry name" value="HATPase_c"/>
    <property type="match status" value="1"/>
</dbReference>
<feature type="domain" description="Histidine kinase" evidence="15">
    <location>
        <begin position="795"/>
        <end position="1013"/>
    </location>
</feature>
<dbReference type="InterPro" id="IPR013783">
    <property type="entry name" value="Ig-like_fold"/>
</dbReference>
<dbReference type="GO" id="GO:0000155">
    <property type="term" value="F:phosphorelay sensor kinase activity"/>
    <property type="evidence" value="ECO:0007669"/>
    <property type="project" value="InterPro"/>
</dbReference>
<dbReference type="EMBL" id="LFQU01000005">
    <property type="protein sequence ID" value="KOO69154.1"/>
    <property type="molecule type" value="Genomic_DNA"/>
</dbReference>
<evidence type="ECO:0000256" key="9">
    <source>
        <dbReference type="ARBA" id="ARBA00023015"/>
    </source>
</evidence>
<dbReference type="PROSITE" id="PS00041">
    <property type="entry name" value="HTH_ARAC_FAMILY_1"/>
    <property type="match status" value="1"/>
</dbReference>
<evidence type="ECO:0000256" key="2">
    <source>
        <dbReference type="ARBA" id="ARBA00012438"/>
    </source>
</evidence>
<dbReference type="PANTHER" id="PTHR43547">
    <property type="entry name" value="TWO-COMPONENT HISTIDINE KINASE"/>
    <property type="match status" value="1"/>
</dbReference>
<keyword evidence="7" id="KW-0067">ATP-binding</keyword>
<dbReference type="SMART" id="SM00448">
    <property type="entry name" value="REC"/>
    <property type="match status" value="1"/>
</dbReference>
<keyword evidence="9" id="KW-0805">Transcription regulation</keyword>
<dbReference type="Gene3D" id="2.130.10.10">
    <property type="entry name" value="YVTN repeat-like/Quinoprotein amine dehydrogenase"/>
    <property type="match status" value="3"/>
</dbReference>
<keyword evidence="4" id="KW-0808">Transferase</keyword>
<dbReference type="PROSITE" id="PS50110">
    <property type="entry name" value="RESPONSE_REGULATORY"/>
    <property type="match status" value="1"/>
</dbReference>
<name>A0A8E1URM5_9BACT</name>
<keyword evidence="18" id="KW-1185">Reference proteome</keyword>
<keyword evidence="6 17" id="KW-0418">Kinase</keyword>
<evidence type="ECO:0000256" key="12">
    <source>
        <dbReference type="PROSITE-ProRule" id="PRU00169"/>
    </source>
</evidence>
<evidence type="ECO:0000256" key="10">
    <source>
        <dbReference type="ARBA" id="ARBA00023125"/>
    </source>
</evidence>
<dbReference type="OrthoDB" id="717811at2"/>
<dbReference type="PANTHER" id="PTHR43547:SF2">
    <property type="entry name" value="HYBRID SIGNAL TRANSDUCTION HISTIDINE KINASE C"/>
    <property type="match status" value="1"/>
</dbReference>
<dbReference type="Proteomes" id="UP000036951">
    <property type="component" value="Unassembled WGS sequence"/>
</dbReference>
<dbReference type="SUPFAM" id="SSF47384">
    <property type="entry name" value="Homodimeric domain of signal transducing histidine kinase"/>
    <property type="match status" value="1"/>
</dbReference>
<feature type="domain" description="HTH araC/xylS-type" evidence="14">
    <location>
        <begin position="1192"/>
        <end position="1291"/>
    </location>
</feature>
<dbReference type="InterPro" id="IPR004358">
    <property type="entry name" value="Sig_transdc_His_kin-like_C"/>
</dbReference>
<dbReference type="EC" id="2.7.13.3" evidence="2"/>
<dbReference type="InterPro" id="IPR015943">
    <property type="entry name" value="WD40/YVTN_repeat-like_dom_sf"/>
</dbReference>
<evidence type="ECO:0000259" key="14">
    <source>
        <dbReference type="PROSITE" id="PS01124"/>
    </source>
</evidence>
<protein>
    <recommendedName>
        <fullName evidence="2">histidine kinase</fullName>
        <ecNumber evidence="2">2.7.13.3</ecNumber>
    </recommendedName>
</protein>